<dbReference type="InterPro" id="IPR002110">
    <property type="entry name" value="Ankyrin_rpt"/>
</dbReference>
<dbReference type="PANTHER" id="PTHR24123">
    <property type="entry name" value="ANKYRIN REPEAT-CONTAINING"/>
    <property type="match status" value="1"/>
</dbReference>
<feature type="repeat" description="ANK" evidence="3">
    <location>
        <begin position="413"/>
        <end position="445"/>
    </location>
</feature>
<gene>
    <name evidence="5" type="primary">LOC100215811</name>
</gene>
<proteinExistence type="predicted"/>
<dbReference type="RefSeq" id="XP_065667127.1">
    <property type="nucleotide sequence ID" value="XM_065811055.1"/>
</dbReference>
<dbReference type="Pfam" id="PF12796">
    <property type="entry name" value="Ank_2"/>
    <property type="match status" value="2"/>
</dbReference>
<sequence>MSFEECIRNGDLIELKKLLQTNVNALNVASGDLLNTPLHTAARKGYFEAVRLLLDAGAEATVKNKKGLYPTHIAATYGRLQCLKTLLEKEPKLINTLDKSGNSLLHIAASKDHFDIVQYLVSKNIDVKIKNKDGNYACHNAAIWKREDILKYLVNLNETPINDSNNKGETLLHIASSKGCLLMVQFLLYKGASASLKNRNGKTAVQEAANNEVQNCFLYFNRYLSIRKCLKCDDTVAAILAKRRYENENTTLHIVSMFENNQKEIRQLVRSGSDVNALNLFNQSPLHLAIISTHISNAEMLVCVGANVNERDKENGKTLLHLIAQHNIVKCLPLFLKSKVSFNQVDKNGETPLMYAAKYCSRDVLLFLLKNNADPMIEDIKQNNVLHHANMNVIILDDILKYCPRLIDNPDASGNTILMNAVADNNVKAICLLISHGADRYKKNTSGKSAYALAINSKNNDVILAIENN</sequence>
<dbReference type="SMART" id="SM00248">
    <property type="entry name" value="ANK"/>
    <property type="match status" value="10"/>
</dbReference>
<organism evidence="4 5">
    <name type="scientific">Hydra vulgaris</name>
    <name type="common">Hydra</name>
    <name type="synonym">Hydra attenuata</name>
    <dbReference type="NCBI Taxonomy" id="6087"/>
    <lineage>
        <taxon>Eukaryota</taxon>
        <taxon>Metazoa</taxon>
        <taxon>Cnidaria</taxon>
        <taxon>Hydrozoa</taxon>
        <taxon>Hydroidolina</taxon>
        <taxon>Anthoathecata</taxon>
        <taxon>Aplanulata</taxon>
        <taxon>Hydridae</taxon>
        <taxon>Hydra</taxon>
    </lineage>
</organism>
<feature type="repeat" description="ANK" evidence="3">
    <location>
        <begin position="281"/>
        <end position="313"/>
    </location>
</feature>
<name>A0ABM4CYT1_HYDVU</name>
<evidence type="ECO:0000256" key="2">
    <source>
        <dbReference type="ARBA" id="ARBA00023043"/>
    </source>
</evidence>
<dbReference type="Proteomes" id="UP001652625">
    <property type="component" value="Chromosome 11"/>
</dbReference>
<reference evidence="5" key="1">
    <citation type="submission" date="2025-08" db="UniProtKB">
        <authorList>
            <consortium name="RefSeq"/>
        </authorList>
    </citation>
    <scope>IDENTIFICATION</scope>
</reference>
<evidence type="ECO:0000256" key="1">
    <source>
        <dbReference type="ARBA" id="ARBA00022737"/>
    </source>
</evidence>
<dbReference type="PROSITE" id="PS50297">
    <property type="entry name" value="ANK_REP_REGION"/>
    <property type="match status" value="6"/>
</dbReference>
<dbReference type="Pfam" id="PF00023">
    <property type="entry name" value="Ank"/>
    <property type="match status" value="1"/>
</dbReference>
<feature type="repeat" description="ANK" evidence="3">
    <location>
        <begin position="247"/>
        <end position="280"/>
    </location>
</feature>
<feature type="repeat" description="ANK" evidence="3">
    <location>
        <begin position="100"/>
        <end position="132"/>
    </location>
</feature>
<dbReference type="InterPro" id="IPR036770">
    <property type="entry name" value="Ankyrin_rpt-contain_sf"/>
</dbReference>
<dbReference type="Pfam" id="PF13857">
    <property type="entry name" value="Ank_5"/>
    <property type="match status" value="1"/>
</dbReference>
<dbReference type="PROSITE" id="PS50088">
    <property type="entry name" value="ANK_REPEAT"/>
    <property type="match status" value="7"/>
</dbReference>
<evidence type="ECO:0000313" key="5">
    <source>
        <dbReference type="RefSeq" id="XP_065667127.1"/>
    </source>
</evidence>
<keyword evidence="2 3" id="KW-0040">ANK repeat</keyword>
<feature type="repeat" description="ANK" evidence="3">
    <location>
        <begin position="33"/>
        <end position="65"/>
    </location>
</feature>
<dbReference type="Gene3D" id="1.25.40.20">
    <property type="entry name" value="Ankyrin repeat-containing domain"/>
    <property type="match status" value="5"/>
</dbReference>
<protein>
    <submittedName>
        <fullName evidence="5">Serine/threonine-protein phosphatase 6 regulatory ankyrin repeat subunit C isoform X2</fullName>
    </submittedName>
</protein>
<dbReference type="PANTHER" id="PTHR24123:SF33">
    <property type="entry name" value="PROTEIN HOS4"/>
    <property type="match status" value="1"/>
</dbReference>
<accession>A0ABM4CYT1</accession>
<evidence type="ECO:0000256" key="3">
    <source>
        <dbReference type="PROSITE-ProRule" id="PRU00023"/>
    </source>
</evidence>
<dbReference type="InterPro" id="IPR051165">
    <property type="entry name" value="Multifunctional_ANK_Repeat"/>
</dbReference>
<keyword evidence="1" id="KW-0677">Repeat</keyword>
<dbReference type="SUPFAM" id="SSF48403">
    <property type="entry name" value="Ankyrin repeat"/>
    <property type="match status" value="2"/>
</dbReference>
<feature type="repeat" description="ANK" evidence="3">
    <location>
        <begin position="167"/>
        <end position="199"/>
    </location>
</feature>
<dbReference type="GeneID" id="100215811"/>
<evidence type="ECO:0000313" key="4">
    <source>
        <dbReference type="Proteomes" id="UP001652625"/>
    </source>
</evidence>
<feature type="repeat" description="ANK" evidence="3">
    <location>
        <begin position="348"/>
        <end position="380"/>
    </location>
</feature>
<keyword evidence="4" id="KW-1185">Reference proteome</keyword>